<name>D7B9Z1_ALLS1</name>
<sequence length="149" mass="17149">MIITPYPTFYPSRTWFFLSEDEGVEMREEKPIHVWVVLGMDERTELPATIRVAASRRVCPQAGKATGAEEALERAGLWHEEGDWRLLQQLRDDPVGDLGELAASVDWPQGEGLASLRWTLRERWPEYEEALERAWGEYRKVLHVDPASS</sequence>
<evidence type="ECO:0000313" key="2">
    <source>
        <dbReference type="Proteomes" id="UP000001916"/>
    </source>
</evidence>
<accession>D7B9Z1</accession>
<keyword evidence="2" id="KW-1185">Reference proteome</keyword>
<dbReference type="Proteomes" id="UP000001916">
    <property type="component" value="Chromosome"/>
</dbReference>
<protein>
    <submittedName>
        <fullName evidence="1">Uncharacterized protein</fullName>
    </submittedName>
</protein>
<dbReference type="STRING" id="526227.Mesil_0492"/>
<gene>
    <name evidence="1" type="ordered locus">Mesil_0492</name>
</gene>
<reference evidence="1 2" key="1">
    <citation type="journal article" date="2010" name="Stand. Genomic Sci.">
        <title>Complete genome sequence of Meiothermus silvanus type strain (VI-R2).</title>
        <authorList>
            <person name="Sikorski J."/>
            <person name="Tindall B.J."/>
            <person name="Lowry S."/>
            <person name="Lucas S."/>
            <person name="Nolan M."/>
            <person name="Copeland A."/>
            <person name="Glavina Del Rio T."/>
            <person name="Tice H."/>
            <person name="Cheng J.F."/>
            <person name="Han C."/>
            <person name="Pitluck S."/>
            <person name="Liolios K."/>
            <person name="Ivanova N."/>
            <person name="Mavromatis K."/>
            <person name="Mikhailova N."/>
            <person name="Pati A."/>
            <person name="Goodwin L."/>
            <person name="Chen A."/>
            <person name="Palaniappan K."/>
            <person name="Land M."/>
            <person name="Hauser L."/>
            <person name="Chang Y.J."/>
            <person name="Jeffries C.D."/>
            <person name="Rohde M."/>
            <person name="Goker M."/>
            <person name="Woyke T."/>
            <person name="Bristow J."/>
            <person name="Eisen J.A."/>
            <person name="Markowitz V."/>
            <person name="Hugenholtz P."/>
            <person name="Kyrpides N.C."/>
            <person name="Klenk H.P."/>
            <person name="Lapidus A."/>
        </authorList>
    </citation>
    <scope>NUCLEOTIDE SEQUENCE [LARGE SCALE GENOMIC DNA]</scope>
    <source>
        <strain evidence="2">ATCC 700542 / DSM 9946 / VI-R2</strain>
    </source>
</reference>
<proteinExistence type="predicted"/>
<organism evidence="1 2">
    <name type="scientific">Allomeiothermus silvanus (strain ATCC 700542 / DSM 9946 / NBRC 106475 / NCIMB 13440 / VI-R2)</name>
    <name type="common">Thermus silvanus</name>
    <dbReference type="NCBI Taxonomy" id="526227"/>
    <lineage>
        <taxon>Bacteria</taxon>
        <taxon>Thermotogati</taxon>
        <taxon>Deinococcota</taxon>
        <taxon>Deinococci</taxon>
        <taxon>Thermales</taxon>
        <taxon>Thermaceae</taxon>
        <taxon>Allomeiothermus</taxon>
    </lineage>
</organism>
<dbReference type="KEGG" id="msv:Mesil_0492"/>
<dbReference type="EMBL" id="CP002042">
    <property type="protein sequence ID" value="ADH62425.1"/>
    <property type="molecule type" value="Genomic_DNA"/>
</dbReference>
<dbReference type="HOGENOM" id="CLU_1747465_0_0_0"/>
<evidence type="ECO:0000313" key="1">
    <source>
        <dbReference type="EMBL" id="ADH62425.1"/>
    </source>
</evidence>
<dbReference type="AlphaFoldDB" id="D7B9Z1"/>